<evidence type="ECO:0000259" key="3">
    <source>
        <dbReference type="PROSITE" id="PS50011"/>
    </source>
</evidence>
<dbReference type="SUPFAM" id="SSF56112">
    <property type="entry name" value="Protein kinase-like (PK-like)"/>
    <property type="match status" value="1"/>
</dbReference>
<dbReference type="GO" id="GO:0005524">
    <property type="term" value="F:ATP binding"/>
    <property type="evidence" value="ECO:0007669"/>
    <property type="project" value="InterPro"/>
</dbReference>
<dbReference type="InterPro" id="IPR011009">
    <property type="entry name" value="Kinase-like_dom_sf"/>
</dbReference>
<keyword evidence="2" id="KW-1133">Transmembrane helix</keyword>
<evidence type="ECO:0000256" key="1">
    <source>
        <dbReference type="SAM" id="MobiDB-lite"/>
    </source>
</evidence>
<feature type="region of interest" description="Disordered" evidence="1">
    <location>
        <begin position="151"/>
        <end position="176"/>
    </location>
</feature>
<dbReference type="Gene3D" id="1.10.510.10">
    <property type="entry name" value="Transferase(Phosphotransferase) domain 1"/>
    <property type="match status" value="1"/>
</dbReference>
<evidence type="ECO:0000313" key="5">
    <source>
        <dbReference type="Proteomes" id="UP001224775"/>
    </source>
</evidence>
<feature type="region of interest" description="Disordered" evidence="1">
    <location>
        <begin position="1"/>
        <end position="27"/>
    </location>
</feature>
<feature type="region of interest" description="Disordered" evidence="1">
    <location>
        <begin position="215"/>
        <end position="243"/>
    </location>
</feature>
<dbReference type="GO" id="GO:0004672">
    <property type="term" value="F:protein kinase activity"/>
    <property type="evidence" value="ECO:0007669"/>
    <property type="project" value="InterPro"/>
</dbReference>
<keyword evidence="2" id="KW-0812">Transmembrane</keyword>
<sequence length="622" mass="70327">MMLRPLSTRDGSRLPHQINNSSAAAADERLAQSKKRLQRILQRGQIFLCLSFALMTFTLNMIFFAKVNSGHNEIHANISDAPVFSDAPILNEEVARRNKLKMRQRGRWRKSKGIRRTELYNSTRYHDDAAIESGDVEGAASSQALRMRRNKMKNTSNDEQAIVNGKRTPQSSSTSSYYHPKVACFHLNGCEDFISEGIDLLPSLTRYSEDSIPIIGSRRSKTQRDSNTSHEDDDNNYDTLSINNSEATTCRQARSIESRTTIHPTCNDIHSLGFDDQMFDKDYSSRRGESIDLLAVGGANSVWKTISSHNGENAILKTSKYLKAFDKDRLELYVLDAMVAGAEGNPQLFSLLQSENDVAKTSSSTSTPSSSSWNHIVPIYSHCYTATIAPVASGTLKEYVTTYPETHNGETIDPLDKLRLAVQAARGLYQMQMYRYGKPTFAHLDLNPNQYLVFHPQLQQSISERQHSDNNDNNIPILQINDFNRGRFLHWDNQNNTCPFQFDGCDKNTRGSRWHAPDRFIGCIDVNERIDTFALGGIFFFLLSDGEPPFYNKRTFGDHIKKGEMPPVPKEAADRSGDHPAYDALSEMVVRCRALRIEDRPSSLEVVRMLEDKLRQIELGSM</sequence>
<gene>
    <name evidence="4" type="ORF">QTG54_006225</name>
</gene>
<organism evidence="4 5">
    <name type="scientific">Skeletonema marinoi</name>
    <dbReference type="NCBI Taxonomy" id="267567"/>
    <lineage>
        <taxon>Eukaryota</taxon>
        <taxon>Sar</taxon>
        <taxon>Stramenopiles</taxon>
        <taxon>Ochrophyta</taxon>
        <taxon>Bacillariophyta</taxon>
        <taxon>Coscinodiscophyceae</taxon>
        <taxon>Thalassiosirophycidae</taxon>
        <taxon>Thalassiosirales</taxon>
        <taxon>Skeletonemataceae</taxon>
        <taxon>Skeletonema</taxon>
        <taxon>Skeletonema marinoi-dohrnii complex</taxon>
    </lineage>
</organism>
<feature type="domain" description="Protein kinase" evidence="3">
    <location>
        <begin position="288"/>
        <end position="614"/>
    </location>
</feature>
<reference evidence="4" key="1">
    <citation type="submission" date="2023-06" db="EMBL/GenBank/DDBJ databases">
        <title>Survivors Of The Sea: Transcriptome response of Skeletonema marinoi to long-term dormancy.</title>
        <authorList>
            <person name="Pinder M.I.M."/>
            <person name="Kourtchenko O."/>
            <person name="Robertson E.K."/>
            <person name="Larsson T."/>
            <person name="Maumus F."/>
            <person name="Osuna-Cruz C.M."/>
            <person name="Vancaester E."/>
            <person name="Stenow R."/>
            <person name="Vandepoele K."/>
            <person name="Ploug H."/>
            <person name="Bruchert V."/>
            <person name="Godhe A."/>
            <person name="Topel M."/>
        </authorList>
    </citation>
    <scope>NUCLEOTIDE SEQUENCE</scope>
    <source>
        <strain evidence="4">R05AC</strain>
    </source>
</reference>
<keyword evidence="5" id="KW-1185">Reference proteome</keyword>
<dbReference type="InterPro" id="IPR000719">
    <property type="entry name" value="Prot_kinase_dom"/>
</dbReference>
<dbReference type="EMBL" id="JATAAI010000010">
    <property type="protein sequence ID" value="KAK1742628.1"/>
    <property type="molecule type" value="Genomic_DNA"/>
</dbReference>
<dbReference type="PROSITE" id="PS50011">
    <property type="entry name" value="PROTEIN_KINASE_DOM"/>
    <property type="match status" value="1"/>
</dbReference>
<dbReference type="AlphaFoldDB" id="A0AAD8YAH5"/>
<protein>
    <recommendedName>
        <fullName evidence="3">Protein kinase domain-containing protein</fullName>
    </recommendedName>
</protein>
<dbReference type="SMART" id="SM00220">
    <property type="entry name" value="S_TKc"/>
    <property type="match status" value="1"/>
</dbReference>
<evidence type="ECO:0000256" key="2">
    <source>
        <dbReference type="SAM" id="Phobius"/>
    </source>
</evidence>
<evidence type="ECO:0000313" key="4">
    <source>
        <dbReference type="EMBL" id="KAK1742628.1"/>
    </source>
</evidence>
<feature type="compositionally biased region" description="Polar residues" evidence="1">
    <location>
        <begin position="167"/>
        <end position="176"/>
    </location>
</feature>
<keyword evidence="2" id="KW-0472">Membrane</keyword>
<comment type="caution">
    <text evidence="4">The sequence shown here is derived from an EMBL/GenBank/DDBJ whole genome shotgun (WGS) entry which is preliminary data.</text>
</comment>
<proteinExistence type="predicted"/>
<feature type="transmembrane region" description="Helical" evidence="2">
    <location>
        <begin position="44"/>
        <end position="65"/>
    </location>
</feature>
<accession>A0AAD8YAH5</accession>
<name>A0AAD8YAH5_9STRA</name>
<dbReference type="Proteomes" id="UP001224775">
    <property type="component" value="Unassembled WGS sequence"/>
</dbReference>